<feature type="chain" id="PRO_5040133073" description="Mixed lineage kinase domain-containing protein" evidence="3">
    <location>
        <begin position="18"/>
        <end position="1603"/>
    </location>
</feature>
<keyword evidence="3" id="KW-0732">Signal</keyword>
<evidence type="ECO:0000259" key="4">
    <source>
        <dbReference type="Pfam" id="PF22215"/>
    </source>
</evidence>
<accession>A0A9P6J6K1</accession>
<dbReference type="InterPro" id="IPR036537">
    <property type="entry name" value="Adaptor_Cbl_N_dom_sf"/>
</dbReference>
<dbReference type="InterPro" id="IPR059179">
    <property type="entry name" value="MLKL-like_MCAfunc"/>
</dbReference>
<gene>
    <name evidence="5" type="ORF">BGZ70_007226</name>
</gene>
<name>A0A9P6J6K1_MORAP</name>
<feature type="compositionally biased region" description="Low complexity" evidence="2">
    <location>
        <begin position="1483"/>
        <end position="1495"/>
    </location>
</feature>
<dbReference type="OrthoDB" id="61437at2759"/>
<dbReference type="Proteomes" id="UP000738359">
    <property type="component" value="Unassembled WGS sequence"/>
</dbReference>
<dbReference type="InterPro" id="IPR054000">
    <property type="entry name" value="MLKL_N"/>
</dbReference>
<dbReference type="GO" id="GO:0007166">
    <property type="term" value="P:cell surface receptor signaling pathway"/>
    <property type="evidence" value="ECO:0007669"/>
    <property type="project" value="InterPro"/>
</dbReference>
<dbReference type="Pfam" id="PF08757">
    <property type="entry name" value="CotH"/>
    <property type="match status" value="1"/>
</dbReference>
<evidence type="ECO:0000256" key="2">
    <source>
        <dbReference type="SAM" id="MobiDB-lite"/>
    </source>
</evidence>
<evidence type="ECO:0000256" key="3">
    <source>
        <dbReference type="SAM" id="SignalP"/>
    </source>
</evidence>
<evidence type="ECO:0000256" key="1">
    <source>
        <dbReference type="SAM" id="Coils"/>
    </source>
</evidence>
<feature type="domain" description="Mixed lineage kinase" evidence="4">
    <location>
        <begin position="683"/>
        <end position="792"/>
    </location>
</feature>
<comment type="caution">
    <text evidence="5">The sequence shown here is derived from an EMBL/GenBank/DDBJ whole genome shotgun (WGS) entry which is preliminary data.</text>
</comment>
<dbReference type="Gene3D" id="1.20.930.20">
    <property type="entry name" value="Adaptor protein Cbl, N-terminal domain"/>
    <property type="match status" value="1"/>
</dbReference>
<sequence>MRQSLFLMALFAASANAAQVIFHVIAPGATTVQVSINNQKTTLTAANPSVPHFSGAAEADGEAKYKYVVDDVDEPFVRKLKAGVSKTHNDFANRPVTYADIPHLPAIAPLWTRSGPKQALFDTNYIPTLWVRADPAEVNVLVEKPHKKWIEGATLTFITADDIETFPGTSVGIHGAGKKNNNAKQSWRFQLSNGASYANRDYFKLRHMEEDPTQIREKLYADAARALGTYANEANMVRLFINGVGFGTFNLLDDITQYSYPGAMFHAGHPPNPMGGLFDGQSGASFEASGDYGSWVPNPDSPDDTTAIGVLCQDWSSVDTSDDAQIADFSQKFDVDHFLRFMVMEYLTGHWDGYWMEQTNDGLYRDPTQNNKWFYLGQDFDATFGVNIAEDYHDLHAWSYKAYTDKFTKAVMINRLLENPTQRDTFEQYLIKTVKTFFNNVILTNRILALHDFYLPDLQWDRKIKQLSPGIDFGWTIKEATENLRKGVSAPNGNGGGAAYGLIEWIIKKSTAVADEFDFELPSSARSPRLSRRRRKMTATTKGNPQGGSVVATSKEKPQATATATTTATTSATTTPKSESELTELQQRVTALEDSGAPAPGKLATVGNAAFTAGSNVIAAQKEAKSALETTTKIIGTESDNAVLSNLIQITGKLANVGKTIPFLGPAFVVLKIIIDIEQQARDVDEKCQDLLERISFMLSHMLVLEGVEEKIEPLMQVLQKVQDTLKEAAALIEAYRKQGKIVRRLKMSNKENFESVVARVTSCSTDLMLSLQIQQTGDLSLLKRSVPRDLEAEQFVRDRGGEDVVNSNPVLVEEFAKRMHLAMSDQVMEQMTSNMQEILHDNHQQIETLIRQSSTTTVTDMAEAFAIQAREHEAARRVICVQCDKEYVVAANGPEACAYHPANGSTHGNRCCGQTSPCKNGYHQPRHHSRYPYAKFFPWAHNIMDYTDTVDYWLLQEESDLETDEDTQIVRVGRMLRWRTWEEPITKATLVVNVGHISEDLCYYLKTFTVEELEEQRKTVISTGERLIFKNAHADETKAFSKAEWILDEASQQFQGIKFTIKVTSSEVATVGSVPFDPKTLEMPKDKSVEYSSKVHFDIFAPDKPYEFPATVQLGPTLRVEQLREPRSFKSKASSAMPLTILTANNMAANNNPHRSSTKQDRFLGLWRGLNTSTLASSKQAIILLSAKAEYRLVGDAEYKPVESFELRNDVKFPLAIEPSKVIDIPFEILIGKPERIAERSSGTAWNYAHICIRRPLRIRVTFVDLDGETCTHIQEYVQPKFYWGAAPRKKEEVGYFFVDDVDLGTRYTVTISSNPSPNTKHAHVVSFRGNESTTKLIADDLHRIVYRAERDGVSEVDLKQGYSNAAISWTVWALVDLSCRRVYGFKVMLELGSMFTEKLSATLGYAPCPPYGGDGLETRPIQYAAESVVMPKVHIRDGDEAEAAEDDTFDDDEEPEKADAVSESIQVVAINEAPPVAPTVVHAAEASSSESSEVTGNGRNGTESKGSTSMDSLVSTIAALEARLAAMERHDHLMSRLLDLEKKAESSSMAAESSRMDKVEARLESMDKRLETLDLSVKQLDTSAARVAEALEKIAVLLTPS</sequence>
<protein>
    <recommendedName>
        <fullName evidence="4">Mixed lineage kinase domain-containing protein</fullName>
    </recommendedName>
</protein>
<feature type="region of interest" description="Disordered" evidence="2">
    <location>
        <begin position="525"/>
        <end position="583"/>
    </location>
</feature>
<feature type="signal peptide" evidence="3">
    <location>
        <begin position="1"/>
        <end position="17"/>
    </location>
</feature>
<evidence type="ECO:0000313" key="6">
    <source>
        <dbReference type="Proteomes" id="UP000738359"/>
    </source>
</evidence>
<evidence type="ECO:0000313" key="5">
    <source>
        <dbReference type="EMBL" id="KAF9963729.1"/>
    </source>
</evidence>
<feature type="compositionally biased region" description="Low complexity" evidence="2">
    <location>
        <begin position="560"/>
        <end position="575"/>
    </location>
</feature>
<proteinExistence type="predicted"/>
<feature type="coiled-coil region" evidence="1">
    <location>
        <begin position="1512"/>
        <end position="1578"/>
    </location>
</feature>
<reference evidence="5" key="1">
    <citation type="journal article" date="2020" name="Fungal Divers.">
        <title>Resolving the Mortierellaceae phylogeny through synthesis of multi-gene phylogenetics and phylogenomics.</title>
        <authorList>
            <person name="Vandepol N."/>
            <person name="Liber J."/>
            <person name="Desiro A."/>
            <person name="Na H."/>
            <person name="Kennedy M."/>
            <person name="Barry K."/>
            <person name="Grigoriev I.V."/>
            <person name="Miller A.N."/>
            <person name="O'Donnell K."/>
            <person name="Stajich J.E."/>
            <person name="Bonito G."/>
        </authorList>
    </citation>
    <scope>NUCLEOTIDE SEQUENCE</scope>
    <source>
        <strain evidence="5">CK1249</strain>
    </source>
</reference>
<dbReference type="CDD" id="cd21037">
    <property type="entry name" value="MLKL_NTD"/>
    <property type="match status" value="1"/>
</dbReference>
<dbReference type="Pfam" id="PF22215">
    <property type="entry name" value="MLKL_N"/>
    <property type="match status" value="1"/>
</dbReference>
<organism evidence="5 6">
    <name type="scientific">Mortierella alpina</name>
    <name type="common">Oleaginous fungus</name>
    <name type="synonym">Mortierella renispora</name>
    <dbReference type="NCBI Taxonomy" id="64518"/>
    <lineage>
        <taxon>Eukaryota</taxon>
        <taxon>Fungi</taxon>
        <taxon>Fungi incertae sedis</taxon>
        <taxon>Mucoromycota</taxon>
        <taxon>Mortierellomycotina</taxon>
        <taxon>Mortierellomycetes</taxon>
        <taxon>Mortierellales</taxon>
        <taxon>Mortierellaceae</taxon>
        <taxon>Mortierella</taxon>
    </lineage>
</organism>
<dbReference type="EMBL" id="JAAAHY010000442">
    <property type="protein sequence ID" value="KAF9963729.1"/>
    <property type="molecule type" value="Genomic_DNA"/>
</dbReference>
<keyword evidence="1" id="KW-0175">Coiled coil</keyword>
<keyword evidence="6" id="KW-1185">Reference proteome</keyword>
<dbReference type="InterPro" id="IPR014867">
    <property type="entry name" value="Spore_coat_CotH_CotH2/3/7"/>
</dbReference>
<feature type="region of interest" description="Disordered" evidence="2">
    <location>
        <begin position="1483"/>
        <end position="1512"/>
    </location>
</feature>
<feature type="compositionally biased region" description="Polar residues" evidence="2">
    <location>
        <begin position="1496"/>
        <end position="1512"/>
    </location>
</feature>